<dbReference type="OMA" id="KGTTCAK"/>
<dbReference type="Gene3D" id="3.90.190.20">
    <property type="entry name" value="Mur ligase, C-terminal domain"/>
    <property type="match status" value="1"/>
</dbReference>
<dbReference type="GO" id="GO:0046872">
    <property type="term" value="F:metal ion binding"/>
    <property type="evidence" value="ECO:0007669"/>
    <property type="project" value="UniProtKB-KW"/>
</dbReference>
<evidence type="ECO:0000256" key="4">
    <source>
        <dbReference type="ARBA" id="ARBA00022741"/>
    </source>
</evidence>
<gene>
    <name evidence="9" type="ORF">Vbra_16395</name>
</gene>
<dbReference type="Gene3D" id="3.40.1190.10">
    <property type="entry name" value="Mur-like, catalytic domain"/>
    <property type="match status" value="1"/>
</dbReference>
<dbReference type="InterPro" id="IPR036615">
    <property type="entry name" value="Mur_ligase_C_dom_sf"/>
</dbReference>
<keyword evidence="5" id="KW-0067">ATP-binding</keyword>
<dbReference type="GO" id="GO:0008841">
    <property type="term" value="F:dihydrofolate synthase activity"/>
    <property type="evidence" value="ECO:0007669"/>
    <property type="project" value="TreeGrafter"/>
</dbReference>
<keyword evidence="3" id="KW-0479">Metal-binding</keyword>
<dbReference type="PANTHER" id="PTHR11136:SF0">
    <property type="entry name" value="DIHYDROFOLATE SYNTHETASE-RELATED"/>
    <property type="match status" value="1"/>
</dbReference>
<dbReference type="PROSITE" id="PS01012">
    <property type="entry name" value="FOLYLPOLYGLU_SYNT_2"/>
    <property type="match status" value="1"/>
</dbReference>
<dbReference type="SUPFAM" id="SSF53244">
    <property type="entry name" value="MurD-like peptide ligases, peptide-binding domain"/>
    <property type="match status" value="1"/>
</dbReference>
<dbReference type="STRING" id="1169540.A0A0G4FVX1"/>
<dbReference type="InterPro" id="IPR036565">
    <property type="entry name" value="Mur-like_cat_sf"/>
</dbReference>
<organism evidence="9 10">
    <name type="scientific">Vitrella brassicaformis (strain CCMP3155)</name>
    <dbReference type="NCBI Taxonomy" id="1169540"/>
    <lineage>
        <taxon>Eukaryota</taxon>
        <taxon>Sar</taxon>
        <taxon>Alveolata</taxon>
        <taxon>Colpodellida</taxon>
        <taxon>Vitrellaceae</taxon>
        <taxon>Vitrella</taxon>
    </lineage>
</organism>
<evidence type="ECO:0000256" key="3">
    <source>
        <dbReference type="ARBA" id="ARBA00022723"/>
    </source>
</evidence>
<dbReference type="EMBL" id="CDMY01000510">
    <property type="protein sequence ID" value="CEM19335.1"/>
    <property type="molecule type" value="Genomic_DNA"/>
</dbReference>
<evidence type="ECO:0000256" key="6">
    <source>
        <dbReference type="ARBA" id="ARBA00022842"/>
    </source>
</evidence>
<dbReference type="InterPro" id="IPR001645">
    <property type="entry name" value="Folylpolyglutamate_synth"/>
</dbReference>
<evidence type="ECO:0000256" key="7">
    <source>
        <dbReference type="SAM" id="MobiDB-lite"/>
    </source>
</evidence>
<accession>A0A0G4FVX1</accession>
<sequence length="555" mass="59334">MTAASAPYSACLRRLFATHAIKMGVVNGRKLAALMGDPQMRFKAVHIAGTNGKGSTAVKLASALQLSGYRVGLFTSPHVCTFRERIRVNGQMISEAEVVALAEDIFSKAKEAALDVTFFEICTQMAFSHFAAKQVEWAVIETGLGGRLDATNILLPELCVISSIGWDHMAILGDTLEKIAMEKAGIIKEGRPVLLGPQAAVFSGIHERARQLGSPLECVEKGPEHESFDDENQRTAERALRMLGLDLLEKAINDGVHHLPPLRLQFLDREHIEVAIHHAASHLTPHPIASLSATCRQIADDAQTHIEENGGSVAKGTLTALPQGSIPPSLENDHWGEKGSQKLRLPVAVVLDVAHNKTALERLCDGVKQRCGGKGVRVAVCLSKERSPSVLLPLLEVLSNPEGDGSSSSLKGVHYLQPNHPRAKMFQALVDDCRASGDPAITQRLLPLLLEGANMHHLAQTITKGTNREGDTVGGSSADTAPHLSTPPSLSDHLSAALLAAAADNDVLIVCGTFFVMKEVLDTFGLAPLECDVIEMNELSSNPSSVSTSTTASGR</sequence>
<dbReference type="Pfam" id="PF08245">
    <property type="entry name" value="Mur_ligase_M"/>
    <property type="match status" value="1"/>
</dbReference>
<comment type="similarity">
    <text evidence="1">Belongs to the folylpolyglutamate synthase family.</text>
</comment>
<evidence type="ECO:0000256" key="1">
    <source>
        <dbReference type="ARBA" id="ARBA00008276"/>
    </source>
</evidence>
<dbReference type="InterPro" id="IPR018109">
    <property type="entry name" value="Folylpolyglutamate_synth_CS"/>
</dbReference>
<keyword evidence="4" id="KW-0547">Nucleotide-binding</keyword>
<dbReference type="InParanoid" id="A0A0G4FVX1"/>
<dbReference type="PANTHER" id="PTHR11136">
    <property type="entry name" value="FOLYLPOLYGLUTAMATE SYNTHASE-RELATED"/>
    <property type="match status" value="1"/>
</dbReference>
<feature type="region of interest" description="Disordered" evidence="7">
    <location>
        <begin position="463"/>
        <end position="487"/>
    </location>
</feature>
<evidence type="ECO:0000313" key="10">
    <source>
        <dbReference type="Proteomes" id="UP000041254"/>
    </source>
</evidence>
<dbReference type="GO" id="GO:0005739">
    <property type="term" value="C:mitochondrion"/>
    <property type="evidence" value="ECO:0007669"/>
    <property type="project" value="TreeGrafter"/>
</dbReference>
<evidence type="ECO:0000256" key="5">
    <source>
        <dbReference type="ARBA" id="ARBA00022840"/>
    </source>
</evidence>
<dbReference type="SUPFAM" id="SSF53623">
    <property type="entry name" value="MurD-like peptide ligases, catalytic domain"/>
    <property type="match status" value="1"/>
</dbReference>
<dbReference type="GO" id="GO:0005524">
    <property type="term" value="F:ATP binding"/>
    <property type="evidence" value="ECO:0007669"/>
    <property type="project" value="UniProtKB-KW"/>
</dbReference>
<dbReference type="OrthoDB" id="5212574at2759"/>
<keyword evidence="6" id="KW-0460">Magnesium</keyword>
<keyword evidence="10" id="KW-1185">Reference proteome</keyword>
<dbReference type="NCBIfam" id="TIGR01499">
    <property type="entry name" value="folC"/>
    <property type="match status" value="1"/>
</dbReference>
<dbReference type="FunCoup" id="A0A0G4FVX1">
    <property type="interactions" value="60"/>
</dbReference>
<dbReference type="AlphaFoldDB" id="A0A0G4FVX1"/>
<name>A0A0G4FVX1_VITBC</name>
<reference evidence="9 10" key="1">
    <citation type="submission" date="2014-11" db="EMBL/GenBank/DDBJ databases">
        <authorList>
            <person name="Zhu J."/>
            <person name="Qi W."/>
            <person name="Song R."/>
        </authorList>
    </citation>
    <scope>NUCLEOTIDE SEQUENCE [LARGE SCALE GENOMIC DNA]</scope>
</reference>
<proteinExistence type="inferred from homology"/>
<dbReference type="PhylomeDB" id="A0A0G4FVX1"/>
<dbReference type="GO" id="GO:0005829">
    <property type="term" value="C:cytosol"/>
    <property type="evidence" value="ECO:0007669"/>
    <property type="project" value="TreeGrafter"/>
</dbReference>
<protein>
    <recommendedName>
        <fullName evidence="8">Mur ligase central domain-containing protein</fullName>
    </recommendedName>
</protein>
<dbReference type="Proteomes" id="UP000041254">
    <property type="component" value="Unassembled WGS sequence"/>
</dbReference>
<dbReference type="VEuPathDB" id="CryptoDB:Vbra_16395"/>
<feature type="domain" description="Mur ligase central" evidence="8">
    <location>
        <begin position="47"/>
        <end position="189"/>
    </location>
</feature>
<evidence type="ECO:0000256" key="2">
    <source>
        <dbReference type="ARBA" id="ARBA00022598"/>
    </source>
</evidence>
<keyword evidence="2" id="KW-0436">Ligase</keyword>
<evidence type="ECO:0000259" key="8">
    <source>
        <dbReference type="Pfam" id="PF08245"/>
    </source>
</evidence>
<dbReference type="GO" id="GO:0004326">
    <property type="term" value="F:tetrahydrofolylpolyglutamate synthase activity"/>
    <property type="evidence" value="ECO:0007669"/>
    <property type="project" value="InterPro"/>
</dbReference>
<dbReference type="InterPro" id="IPR013221">
    <property type="entry name" value="Mur_ligase_cen"/>
</dbReference>
<evidence type="ECO:0000313" key="9">
    <source>
        <dbReference type="EMBL" id="CEM19335.1"/>
    </source>
</evidence>